<dbReference type="InterPro" id="IPR000467">
    <property type="entry name" value="G_patch_dom"/>
</dbReference>
<evidence type="ECO:0000313" key="4">
    <source>
        <dbReference type="EMBL" id="KAK8766238.1"/>
    </source>
</evidence>
<dbReference type="InterPro" id="IPR029063">
    <property type="entry name" value="SAM-dependent_MTases_sf"/>
</dbReference>
<feature type="compositionally biased region" description="Basic and acidic residues" evidence="2">
    <location>
        <begin position="61"/>
        <end position="72"/>
    </location>
</feature>
<comment type="subcellular location">
    <subcellularLocation>
        <location evidence="1">Nucleus</location>
    </subcellularLocation>
</comment>
<accession>A0AAQ4DUU8</accession>
<dbReference type="GO" id="GO:0005634">
    <property type="term" value="C:nucleus"/>
    <property type="evidence" value="ECO:0007669"/>
    <property type="project" value="UniProtKB-SubCell"/>
</dbReference>
<keyword evidence="1" id="KW-0539">Nucleus</keyword>
<dbReference type="GO" id="GO:0016556">
    <property type="term" value="P:mRNA modification"/>
    <property type="evidence" value="ECO:0007669"/>
    <property type="project" value="UniProtKB-UniRule"/>
</dbReference>
<evidence type="ECO:0000256" key="2">
    <source>
        <dbReference type="SAM" id="MobiDB-lite"/>
    </source>
</evidence>
<dbReference type="EC" id="2.1.1.57" evidence="1"/>
<dbReference type="Proteomes" id="UP001321473">
    <property type="component" value="Unassembled WGS sequence"/>
</dbReference>
<proteinExistence type="predicted"/>
<dbReference type="GO" id="GO:0003676">
    <property type="term" value="F:nucleic acid binding"/>
    <property type="evidence" value="ECO:0007669"/>
    <property type="project" value="UniProtKB-UniRule"/>
</dbReference>
<sequence>MSAFKPKMLSDTSEDDTDNDHESPKKTQSFRPAQAPRKAGFSMPKLCGDDEEEEGSNTDDWEGRSVNDDTGKVKKAPSSSEDEDGESANSDDSGGGKKNTWRGKDGVWRWPEQRAASMGYKAGTGLGKDNQGIRDIIPTSKQRGRRGLGLSMEGLEPSTDITWDFEEEEVDVKEPLEWIPECEEEPPNITQLREWVTEGKDSVLGPDDLLYFADICAGPGGFSEYVLWRKGWQAKGFGFTLKGANDFKLEDFFAGSPDTFEPYYGGHFVCKLFDIFTVFSVGLVYLMYRTFRHVCIFKPNTSRPANSERQVTSQVALRP</sequence>
<dbReference type="InterPro" id="IPR050851">
    <property type="entry name" value="mRNA_Cap_2O-Ribose_MeTrfase"/>
</dbReference>
<dbReference type="AlphaFoldDB" id="A0AAQ4DUU8"/>
<keyword evidence="1" id="KW-0489">Methyltransferase</keyword>
<organism evidence="4 5">
    <name type="scientific">Amblyomma americanum</name>
    <name type="common">Lone star tick</name>
    <dbReference type="NCBI Taxonomy" id="6943"/>
    <lineage>
        <taxon>Eukaryota</taxon>
        <taxon>Metazoa</taxon>
        <taxon>Ecdysozoa</taxon>
        <taxon>Arthropoda</taxon>
        <taxon>Chelicerata</taxon>
        <taxon>Arachnida</taxon>
        <taxon>Acari</taxon>
        <taxon>Parasitiformes</taxon>
        <taxon>Ixodida</taxon>
        <taxon>Ixodoidea</taxon>
        <taxon>Ixodidae</taxon>
        <taxon>Amblyomminae</taxon>
        <taxon>Amblyomma</taxon>
    </lineage>
</organism>
<dbReference type="Pfam" id="PF01728">
    <property type="entry name" value="FtsJ"/>
    <property type="match status" value="2"/>
</dbReference>
<dbReference type="EMBL" id="JARKHS020026552">
    <property type="protein sequence ID" value="KAK8766238.1"/>
    <property type="molecule type" value="Genomic_DNA"/>
</dbReference>
<keyword evidence="1" id="KW-0949">S-adenosyl-L-methionine</keyword>
<comment type="catalytic activity">
    <reaction evidence="1">
        <text>a 5'-end (N(7)-methyl 5'-triphosphoguanosine)-ribonucleoside in mRNA + S-adenosyl-L-methionine = a 5'-end (N(7)-methyl 5'-triphosphoguanosine)-(2'-O-methyl-ribonucleoside) in mRNA + S-adenosyl-L-homocysteine + H(+)</text>
        <dbReference type="Rhea" id="RHEA:67020"/>
        <dbReference type="Rhea" id="RHEA-COMP:17167"/>
        <dbReference type="Rhea" id="RHEA-COMP:17168"/>
        <dbReference type="ChEBI" id="CHEBI:15378"/>
        <dbReference type="ChEBI" id="CHEBI:57856"/>
        <dbReference type="ChEBI" id="CHEBI:59789"/>
        <dbReference type="ChEBI" id="CHEBI:156461"/>
        <dbReference type="ChEBI" id="CHEBI:167609"/>
        <dbReference type="EC" id="2.1.1.57"/>
    </reaction>
</comment>
<keyword evidence="5" id="KW-1185">Reference proteome</keyword>
<dbReference type="PROSITE" id="PS50174">
    <property type="entry name" value="G_PATCH"/>
    <property type="match status" value="1"/>
</dbReference>
<keyword evidence="1" id="KW-0507">mRNA processing</keyword>
<name>A0AAQ4DUU8_AMBAM</name>
<dbReference type="SUPFAM" id="SSF53335">
    <property type="entry name" value="S-adenosyl-L-methionine-dependent methyltransferases"/>
    <property type="match status" value="1"/>
</dbReference>
<protein>
    <recommendedName>
        <fullName evidence="1">Cap-specific mRNA (nucleoside-2'-O-)-methyltransferase 1</fullName>
        <ecNumber evidence="1">2.1.1.57</ecNumber>
    </recommendedName>
    <alternativeName>
        <fullName evidence="1">Cap1 2'O-ribose methyltransferase 1</fullName>
    </alternativeName>
</protein>
<reference evidence="4 5" key="1">
    <citation type="journal article" date="2023" name="Arcadia Sci">
        <title>De novo assembly of a long-read Amblyomma americanum tick genome.</title>
        <authorList>
            <person name="Chou S."/>
            <person name="Poskanzer K.E."/>
            <person name="Rollins M."/>
            <person name="Thuy-Boun P.S."/>
        </authorList>
    </citation>
    <scope>NUCLEOTIDE SEQUENCE [LARGE SCALE GENOMIC DNA]</scope>
    <source>
        <strain evidence="4">F_SG_1</strain>
        <tissue evidence="4">Salivary glands</tissue>
    </source>
</reference>
<evidence type="ECO:0000256" key="1">
    <source>
        <dbReference type="RuleBase" id="RU368012"/>
    </source>
</evidence>
<dbReference type="PANTHER" id="PTHR16121">
    <property type="entry name" value="CAP-SPECIFIC MRNA (NUCLEOSIDE-2'-O-)-METHYLTRANSFERASE 1-RELATED"/>
    <property type="match status" value="1"/>
</dbReference>
<dbReference type="Pfam" id="PF01585">
    <property type="entry name" value="G-patch"/>
    <property type="match status" value="1"/>
</dbReference>
<gene>
    <name evidence="4" type="ORF">V5799_006986</name>
</gene>
<dbReference type="Gene3D" id="3.40.50.12760">
    <property type="match status" value="2"/>
</dbReference>
<dbReference type="PANTHER" id="PTHR16121:SF0">
    <property type="entry name" value="CAP-SPECIFIC MRNA (NUCLEOSIDE-2'-O-)-METHYLTRANSFERASE 1"/>
    <property type="match status" value="1"/>
</dbReference>
<dbReference type="GO" id="GO:0006370">
    <property type="term" value="P:7-methylguanosine mRNA capping"/>
    <property type="evidence" value="ECO:0007669"/>
    <property type="project" value="UniProtKB-UniRule"/>
</dbReference>
<evidence type="ECO:0000313" key="5">
    <source>
        <dbReference type="Proteomes" id="UP001321473"/>
    </source>
</evidence>
<dbReference type="GO" id="GO:0032259">
    <property type="term" value="P:methylation"/>
    <property type="evidence" value="ECO:0007669"/>
    <property type="project" value="UniProtKB-KW"/>
</dbReference>
<comment type="caution">
    <text evidence="4">The sequence shown here is derived from an EMBL/GenBank/DDBJ whole genome shotgun (WGS) entry which is preliminary data.</text>
</comment>
<feature type="domain" description="G-patch" evidence="3">
    <location>
        <begin position="117"/>
        <end position="153"/>
    </location>
</feature>
<feature type="region of interest" description="Disordered" evidence="2">
    <location>
        <begin position="120"/>
        <end position="153"/>
    </location>
</feature>
<dbReference type="GO" id="GO:0005737">
    <property type="term" value="C:cytoplasm"/>
    <property type="evidence" value="ECO:0007669"/>
    <property type="project" value="TreeGrafter"/>
</dbReference>
<dbReference type="SMART" id="SM00443">
    <property type="entry name" value="G_patch"/>
    <property type="match status" value="1"/>
</dbReference>
<keyword evidence="1" id="KW-0808">Transferase</keyword>
<dbReference type="InterPro" id="IPR002877">
    <property type="entry name" value="RNA_MeTrfase_FtsJ_dom"/>
</dbReference>
<evidence type="ECO:0000259" key="3">
    <source>
        <dbReference type="PROSITE" id="PS50174"/>
    </source>
</evidence>
<keyword evidence="1" id="KW-0506">mRNA capping</keyword>
<feature type="region of interest" description="Disordered" evidence="2">
    <location>
        <begin position="1"/>
        <end position="108"/>
    </location>
</feature>
<feature type="compositionally biased region" description="Acidic residues" evidence="2">
    <location>
        <begin position="49"/>
        <end position="60"/>
    </location>
</feature>
<dbReference type="GO" id="GO:0004483">
    <property type="term" value="F:methyltransferase cap1 activity"/>
    <property type="evidence" value="ECO:0007669"/>
    <property type="project" value="UniProtKB-UniRule"/>
</dbReference>
<comment type="function">
    <text evidence="1">S-adenosyl-L-methionine-dependent methyltransferase that mediates RNA cap1 2'-O-ribose methylation to the 5'-cap structure of RNAs. Methylates the ribose of the first nucleotide of a m(7)GpppG-capped mRNA to produce m(7)GpppNmp (cap1).</text>
</comment>